<feature type="region of interest" description="Disordered" evidence="2">
    <location>
        <begin position="248"/>
        <end position="354"/>
    </location>
</feature>
<feature type="compositionally biased region" description="Gly residues" evidence="2">
    <location>
        <begin position="51"/>
        <end position="61"/>
    </location>
</feature>
<feature type="region of interest" description="Disordered" evidence="2">
    <location>
        <begin position="390"/>
        <end position="459"/>
    </location>
</feature>
<protein>
    <submittedName>
        <fullName evidence="3">Uncharacterized protein</fullName>
    </submittedName>
</protein>
<feature type="non-terminal residue" evidence="3">
    <location>
        <position position="607"/>
    </location>
</feature>
<feature type="compositionally biased region" description="Acidic residues" evidence="2">
    <location>
        <begin position="88"/>
        <end position="109"/>
    </location>
</feature>
<evidence type="ECO:0000313" key="3">
    <source>
        <dbReference type="EMBL" id="KAF9956009.1"/>
    </source>
</evidence>
<dbReference type="EMBL" id="JAAAHY010000871">
    <property type="protein sequence ID" value="KAF9956009.1"/>
    <property type="molecule type" value="Genomic_DNA"/>
</dbReference>
<evidence type="ECO:0000256" key="2">
    <source>
        <dbReference type="SAM" id="MobiDB-lite"/>
    </source>
</evidence>
<comment type="caution">
    <text evidence="3">The sequence shown here is derived from an EMBL/GenBank/DDBJ whole genome shotgun (WGS) entry which is preliminary data.</text>
</comment>
<accession>A0A9P6LZ27</accession>
<evidence type="ECO:0000313" key="4">
    <source>
        <dbReference type="Proteomes" id="UP000738359"/>
    </source>
</evidence>
<keyword evidence="1" id="KW-0175">Coiled coil</keyword>
<dbReference type="OrthoDB" id="2395085at2759"/>
<feature type="region of interest" description="Disordered" evidence="2">
    <location>
        <begin position="48"/>
        <end position="109"/>
    </location>
</feature>
<feature type="compositionally biased region" description="Acidic residues" evidence="2">
    <location>
        <begin position="261"/>
        <end position="270"/>
    </location>
</feature>
<feature type="coiled-coil region" evidence="1">
    <location>
        <begin position="136"/>
        <end position="163"/>
    </location>
</feature>
<evidence type="ECO:0000256" key="1">
    <source>
        <dbReference type="SAM" id="Coils"/>
    </source>
</evidence>
<keyword evidence="4" id="KW-1185">Reference proteome</keyword>
<name>A0A9P6LZ27_MORAP</name>
<reference evidence="3" key="1">
    <citation type="journal article" date="2020" name="Fungal Divers.">
        <title>Resolving the Mortierellaceae phylogeny through synthesis of multi-gene phylogenetics and phylogenomics.</title>
        <authorList>
            <person name="Vandepol N."/>
            <person name="Liber J."/>
            <person name="Desiro A."/>
            <person name="Na H."/>
            <person name="Kennedy M."/>
            <person name="Barry K."/>
            <person name="Grigoriev I.V."/>
            <person name="Miller A.N."/>
            <person name="O'Donnell K."/>
            <person name="Stajich J.E."/>
            <person name="Bonito G."/>
        </authorList>
    </citation>
    <scope>NUCLEOTIDE SEQUENCE</scope>
    <source>
        <strain evidence="3">CK1249</strain>
    </source>
</reference>
<feature type="compositionally biased region" description="Polar residues" evidence="2">
    <location>
        <begin position="440"/>
        <end position="459"/>
    </location>
</feature>
<proteinExistence type="predicted"/>
<feature type="compositionally biased region" description="Low complexity" evidence="2">
    <location>
        <begin position="287"/>
        <end position="309"/>
    </location>
</feature>
<feature type="compositionally biased region" description="Low complexity" evidence="2">
    <location>
        <begin position="559"/>
        <end position="572"/>
    </location>
</feature>
<feature type="compositionally biased region" description="Low complexity" evidence="2">
    <location>
        <begin position="424"/>
        <end position="439"/>
    </location>
</feature>
<dbReference type="AlphaFoldDB" id="A0A9P6LZ27"/>
<feature type="region of interest" description="Disordered" evidence="2">
    <location>
        <begin position="559"/>
        <end position="607"/>
    </location>
</feature>
<sequence length="607" mass="66095">MQEDRLDTDITSEIEPVDDISAITTTALLATVALPVMTEISASRITVARRQGGGGGGGGGPFSPTAAKQGNGEAMNGDENDHDHDHDDNNDDHDNDDCGSSDSGDEAVEFSEWERTYATVHGNYRARLGPLQLRLCDDIHQRLVQHQNEIQTLEQEVVQELKVLAPGFSRTMQSLMEHNFEHHQKKQKKCCEEIGETLFASLGGAMIVTGATKGDEMLQETMDDNGRWMLFQWSGNEWPIARVECDTEEGIPTTAGLEKEKEDEEEEEGNQESYNVPITAYARVQPSGSMRSSTTSDSTSVFSDSTSKSESVHRDIDRQMPSAPPPTRQTSIVSGPSSPPFTPHSCEQPSGRTAAAGYKGATSYFHGGVHYHYATACCHCCSNSRQELQRSKDPKTDDDDDNSHSQHQARHRPEHKSQQFHHATPSSSGSSESRTCATSGTDGSASSKGANSEAQNATEVQSYCHRDDLFESALPTSAIPTWAKRPDRGLTKPLETARMVSSQADERVGQTIVQRTADSYPLDRKPRSPCTKVDQETKVLLKEPSATCASCSHVQVSQPSPSQVELISSSSSSEEHHFSGSTFPPRCPASIPAASTRSLATKARINP</sequence>
<dbReference type="Proteomes" id="UP000738359">
    <property type="component" value="Unassembled WGS sequence"/>
</dbReference>
<gene>
    <name evidence="3" type="ORF">BGZ70_010060</name>
</gene>
<organism evidence="3 4">
    <name type="scientific">Mortierella alpina</name>
    <name type="common">Oleaginous fungus</name>
    <name type="synonym">Mortierella renispora</name>
    <dbReference type="NCBI Taxonomy" id="64518"/>
    <lineage>
        <taxon>Eukaryota</taxon>
        <taxon>Fungi</taxon>
        <taxon>Fungi incertae sedis</taxon>
        <taxon>Mucoromycota</taxon>
        <taxon>Mortierellomycotina</taxon>
        <taxon>Mortierellomycetes</taxon>
        <taxon>Mortierellales</taxon>
        <taxon>Mortierellaceae</taxon>
        <taxon>Mortierella</taxon>
    </lineage>
</organism>